<feature type="transmembrane region" description="Helical" evidence="1">
    <location>
        <begin position="106"/>
        <end position="128"/>
    </location>
</feature>
<accession>A0A397Q872</accession>
<feature type="transmembrane region" description="Helical" evidence="1">
    <location>
        <begin position="42"/>
        <end position="59"/>
    </location>
</feature>
<reference evidence="2 3" key="1">
    <citation type="submission" date="2018-08" db="EMBL/GenBank/DDBJ databases">
        <title>Genomic Encyclopedia of Archaeal and Bacterial Type Strains, Phase II (KMG-II): from individual species to whole genera.</title>
        <authorList>
            <person name="Goeker M."/>
        </authorList>
    </citation>
    <scope>NUCLEOTIDE SEQUENCE [LARGE SCALE GENOMIC DNA]</scope>
    <source>
        <strain evidence="2 3">DSM 5002</strain>
    </source>
</reference>
<keyword evidence="1" id="KW-0812">Transmembrane</keyword>
<keyword evidence="1" id="KW-0472">Membrane</keyword>
<dbReference type="EMBL" id="QXDF01000001">
    <property type="protein sequence ID" value="RIA56025.1"/>
    <property type="molecule type" value="Genomic_DNA"/>
</dbReference>
<evidence type="ECO:0000313" key="2">
    <source>
        <dbReference type="EMBL" id="RIA56025.1"/>
    </source>
</evidence>
<name>A0A397Q872_9HYPH</name>
<comment type="caution">
    <text evidence="2">The sequence shown here is derived from an EMBL/GenBank/DDBJ whole genome shotgun (WGS) entry which is preliminary data.</text>
</comment>
<evidence type="ECO:0000313" key="3">
    <source>
        <dbReference type="Proteomes" id="UP000266273"/>
    </source>
</evidence>
<keyword evidence="3" id="KW-1185">Reference proteome</keyword>
<gene>
    <name evidence="2" type="ORF">BXY53_1116</name>
</gene>
<feature type="transmembrane region" description="Helical" evidence="1">
    <location>
        <begin position="71"/>
        <end position="94"/>
    </location>
</feature>
<keyword evidence="1" id="KW-1133">Transmembrane helix</keyword>
<evidence type="ECO:0008006" key="4">
    <source>
        <dbReference type="Google" id="ProtNLM"/>
    </source>
</evidence>
<organism evidence="2 3">
    <name type="scientific">Dichotomicrobium thermohalophilum</name>
    <dbReference type="NCBI Taxonomy" id="933063"/>
    <lineage>
        <taxon>Bacteria</taxon>
        <taxon>Pseudomonadati</taxon>
        <taxon>Pseudomonadota</taxon>
        <taxon>Alphaproteobacteria</taxon>
        <taxon>Hyphomicrobiales</taxon>
        <taxon>Hyphomicrobiaceae</taxon>
        <taxon>Dichotomicrobium</taxon>
    </lineage>
</organism>
<dbReference type="Proteomes" id="UP000266273">
    <property type="component" value="Unassembled WGS sequence"/>
</dbReference>
<dbReference type="AlphaFoldDB" id="A0A397Q872"/>
<sequence>MMRLLSVIGHIIRELSAVIMAVFIGIFFFSGWEIEFATQEEAIFYSFMAAIFLFAYLWLQSGGIALTGVPNSLAMATDAIFSIIPLIPLLFAFFEYAGGDLQMSYFQFYFGIAMLVALLFDVVVNLTLMIRLSRRYLGESGLE</sequence>
<feature type="transmembrane region" description="Helical" evidence="1">
    <location>
        <begin position="12"/>
        <end position="30"/>
    </location>
</feature>
<proteinExistence type="predicted"/>
<protein>
    <recommendedName>
        <fullName evidence="4">ABC transporter permease</fullName>
    </recommendedName>
</protein>
<evidence type="ECO:0000256" key="1">
    <source>
        <dbReference type="SAM" id="Phobius"/>
    </source>
</evidence>
<dbReference type="RefSeq" id="WP_119060860.1">
    <property type="nucleotide sequence ID" value="NZ_QXDF01000001.1"/>
</dbReference>